<dbReference type="EMBL" id="BARV01010874">
    <property type="protein sequence ID" value="GAI02541.1"/>
    <property type="molecule type" value="Genomic_DNA"/>
</dbReference>
<proteinExistence type="predicted"/>
<dbReference type="AlphaFoldDB" id="X1L9M0"/>
<gene>
    <name evidence="1" type="ORF">S06H3_20878</name>
</gene>
<reference evidence="1" key="1">
    <citation type="journal article" date="2014" name="Front. Microbiol.">
        <title>High frequency of phylogenetically diverse reductive dehalogenase-homologous genes in deep subseafloor sedimentary metagenomes.</title>
        <authorList>
            <person name="Kawai M."/>
            <person name="Futagami T."/>
            <person name="Toyoda A."/>
            <person name="Takaki Y."/>
            <person name="Nishi S."/>
            <person name="Hori S."/>
            <person name="Arai W."/>
            <person name="Tsubouchi T."/>
            <person name="Morono Y."/>
            <person name="Uchiyama I."/>
            <person name="Ito T."/>
            <person name="Fujiyama A."/>
            <person name="Inagaki F."/>
            <person name="Takami H."/>
        </authorList>
    </citation>
    <scope>NUCLEOTIDE SEQUENCE</scope>
    <source>
        <strain evidence="1">Expedition CK06-06</strain>
    </source>
</reference>
<protein>
    <submittedName>
        <fullName evidence="1">Uncharacterized protein</fullName>
    </submittedName>
</protein>
<organism evidence="1">
    <name type="scientific">marine sediment metagenome</name>
    <dbReference type="NCBI Taxonomy" id="412755"/>
    <lineage>
        <taxon>unclassified sequences</taxon>
        <taxon>metagenomes</taxon>
        <taxon>ecological metagenomes</taxon>
    </lineage>
</organism>
<comment type="caution">
    <text evidence="1">The sequence shown here is derived from an EMBL/GenBank/DDBJ whole genome shotgun (WGS) entry which is preliminary data.</text>
</comment>
<feature type="non-terminal residue" evidence="1">
    <location>
        <position position="1"/>
    </location>
</feature>
<name>X1L9M0_9ZZZZ</name>
<accession>X1L9M0</accession>
<evidence type="ECO:0000313" key="1">
    <source>
        <dbReference type="EMBL" id="GAI02541.1"/>
    </source>
</evidence>
<sequence>FPQKKELVAKLIEFNKCRKLVIHNLLTSREDVGGEIEKGILLGKEIINLIEEITSDKTDEFA</sequence>